<dbReference type="EMBL" id="UINC01064947">
    <property type="protein sequence ID" value="SVB94107.1"/>
    <property type="molecule type" value="Genomic_DNA"/>
</dbReference>
<sequence>MNGFTDLVVGSTATDICDAPVYDLVGGFWVSIKQSGGRHDHPGLAVTALGYVHLGPGLLDGMAVVWGESFDGGDGLARDFTHGDTAGAHGTTVDVDGAGTALLDAAAVFGTMQFEVVAKYPE</sequence>
<name>A0A382I4G8_9ZZZZ</name>
<gene>
    <name evidence="1" type="ORF">METZ01_LOCUS246961</name>
</gene>
<proteinExistence type="predicted"/>
<organism evidence="1">
    <name type="scientific">marine metagenome</name>
    <dbReference type="NCBI Taxonomy" id="408172"/>
    <lineage>
        <taxon>unclassified sequences</taxon>
        <taxon>metagenomes</taxon>
        <taxon>ecological metagenomes</taxon>
    </lineage>
</organism>
<evidence type="ECO:0000313" key="1">
    <source>
        <dbReference type="EMBL" id="SVB94107.1"/>
    </source>
</evidence>
<protein>
    <submittedName>
        <fullName evidence="1">Uncharacterized protein</fullName>
    </submittedName>
</protein>
<dbReference type="AlphaFoldDB" id="A0A382I4G8"/>
<accession>A0A382I4G8</accession>
<reference evidence="1" key="1">
    <citation type="submission" date="2018-05" db="EMBL/GenBank/DDBJ databases">
        <authorList>
            <person name="Lanie J.A."/>
            <person name="Ng W.-L."/>
            <person name="Kazmierczak K.M."/>
            <person name="Andrzejewski T.M."/>
            <person name="Davidsen T.M."/>
            <person name="Wayne K.J."/>
            <person name="Tettelin H."/>
            <person name="Glass J.I."/>
            <person name="Rusch D."/>
            <person name="Podicherti R."/>
            <person name="Tsui H.-C.T."/>
            <person name="Winkler M.E."/>
        </authorList>
    </citation>
    <scope>NUCLEOTIDE SEQUENCE</scope>
</reference>